<name>K9P9Q8_CYAGP</name>
<feature type="site" description="Interacts with tRNA; defines subfamily-specific binding signature" evidence="9">
    <location>
        <position position="191"/>
    </location>
</feature>
<evidence type="ECO:0000256" key="9">
    <source>
        <dbReference type="HAMAP-Rule" id="MF_02041"/>
    </source>
</evidence>
<dbReference type="InterPro" id="IPR004653">
    <property type="entry name" value="DusA"/>
</dbReference>
<dbReference type="SUPFAM" id="SSF51395">
    <property type="entry name" value="FMN-linked oxidoreductases"/>
    <property type="match status" value="1"/>
</dbReference>
<reference evidence="15" key="1">
    <citation type="journal article" date="2013" name="Proc. Natl. Acad. Sci. U.S.A.">
        <title>Improving the coverage of the cyanobacterial phylum using diversity-driven genome sequencing.</title>
        <authorList>
            <person name="Shih P.M."/>
            <person name="Wu D."/>
            <person name="Latifi A."/>
            <person name="Axen S.D."/>
            <person name="Fewer D.P."/>
            <person name="Talla E."/>
            <person name="Calteau A."/>
            <person name="Cai F."/>
            <person name="Tandeau de Marsac N."/>
            <person name="Rippka R."/>
            <person name="Herdman M."/>
            <person name="Sivonen K."/>
            <person name="Coursin T."/>
            <person name="Laurent T."/>
            <person name="Goodwin L."/>
            <person name="Nolan M."/>
            <person name="Davenport K.W."/>
            <person name="Han C.S."/>
            <person name="Rubin E.M."/>
            <person name="Eisen J.A."/>
            <person name="Woyke T."/>
            <person name="Gugger M."/>
            <person name="Kerfeld C.A."/>
        </authorList>
    </citation>
    <scope>NUCLEOTIDE SEQUENCE [LARGE SCALE GENOMIC DNA]</scope>
    <source>
        <strain evidence="15">ATCC 27147 / PCC 6307</strain>
    </source>
</reference>
<comment type="similarity">
    <text evidence="9">Belongs to the Dus family. DusA subfamily.</text>
</comment>
<comment type="cofactor">
    <cofactor evidence="1 9 10 12">
        <name>FMN</name>
        <dbReference type="ChEBI" id="CHEBI:58210"/>
    </cofactor>
</comment>
<organism evidence="14 15">
    <name type="scientific">Cyanobium gracile (strain ATCC 27147 / PCC 6307)</name>
    <dbReference type="NCBI Taxonomy" id="292564"/>
    <lineage>
        <taxon>Bacteria</taxon>
        <taxon>Bacillati</taxon>
        <taxon>Cyanobacteriota</taxon>
        <taxon>Cyanophyceae</taxon>
        <taxon>Synechococcales</taxon>
        <taxon>Prochlorococcaceae</taxon>
        <taxon>Cyanobium</taxon>
    </lineage>
</organism>
<dbReference type="EC" id="1.3.1.91" evidence="9"/>
<evidence type="ECO:0000256" key="11">
    <source>
        <dbReference type="PIRSR" id="PIRSR006621-1"/>
    </source>
</evidence>
<feature type="site" description="Interacts with tRNA" evidence="9">
    <location>
        <position position="105"/>
    </location>
</feature>
<dbReference type="InterPro" id="IPR018517">
    <property type="entry name" value="tRNA_hU_synthase_CS"/>
</dbReference>
<keyword evidence="6 9" id="KW-0521">NADP</keyword>
<comment type="catalytic activity">
    <reaction evidence="9">
        <text>5,6-dihydrouridine(20) in tRNA + NAD(+) = uridine(20) in tRNA + NADH + H(+)</text>
        <dbReference type="Rhea" id="RHEA:53340"/>
        <dbReference type="Rhea" id="RHEA-COMP:13533"/>
        <dbReference type="Rhea" id="RHEA-COMP:13534"/>
        <dbReference type="ChEBI" id="CHEBI:15378"/>
        <dbReference type="ChEBI" id="CHEBI:57540"/>
        <dbReference type="ChEBI" id="CHEBI:57945"/>
        <dbReference type="ChEBI" id="CHEBI:65315"/>
        <dbReference type="ChEBI" id="CHEBI:74443"/>
        <dbReference type="EC" id="1.3.1.91"/>
    </reaction>
</comment>
<evidence type="ECO:0000256" key="7">
    <source>
        <dbReference type="ARBA" id="ARBA00022884"/>
    </source>
</evidence>
<feature type="binding site" evidence="9">
    <location>
        <begin position="11"/>
        <end position="13"/>
    </location>
    <ligand>
        <name>FMN</name>
        <dbReference type="ChEBI" id="CHEBI:58210"/>
    </ligand>
</feature>
<feature type="domain" description="DUS-like FMN-binding" evidence="13">
    <location>
        <begin position="9"/>
        <end position="330"/>
    </location>
</feature>
<dbReference type="GO" id="GO:0000049">
    <property type="term" value="F:tRNA binding"/>
    <property type="evidence" value="ECO:0007669"/>
    <property type="project" value="UniProtKB-UniRule"/>
</dbReference>
<dbReference type="GO" id="GO:0050660">
    <property type="term" value="F:flavin adenine dinucleotide binding"/>
    <property type="evidence" value="ECO:0007669"/>
    <property type="project" value="InterPro"/>
</dbReference>
<keyword evidence="3 9" id="KW-0285">Flavoprotein</keyword>
<comment type="catalytic activity">
    <reaction evidence="9">
        <text>5,6-dihydrouridine(20) in tRNA + NADP(+) = uridine(20) in tRNA + NADPH + H(+)</text>
        <dbReference type="Rhea" id="RHEA:53336"/>
        <dbReference type="Rhea" id="RHEA-COMP:13533"/>
        <dbReference type="Rhea" id="RHEA-COMP:13534"/>
        <dbReference type="ChEBI" id="CHEBI:15378"/>
        <dbReference type="ChEBI" id="CHEBI:57783"/>
        <dbReference type="ChEBI" id="CHEBI:58349"/>
        <dbReference type="ChEBI" id="CHEBI:65315"/>
        <dbReference type="ChEBI" id="CHEBI:74443"/>
        <dbReference type="EC" id="1.3.1.91"/>
    </reaction>
</comment>
<accession>K9P9Q8</accession>
<keyword evidence="7 9" id="KW-0694">RNA-binding</keyword>
<sequence>MEHNYRFSVAPMLDCTDRHFRVLMRQVSRHCLLYSEMVVARALHHIAHDGAPSRMGERQQRLERLLGFDPIEHPLALQLGGDDPELLAEAARMGAAWGYDEINLNLGCPSEKVQQGRFGACLMAEPERVARCVAAMAAATPLPVTVKHRIGIDKQDSYAELLAFVDTLAAAGAARFAVHARKAWLNGLDPKQNRTVPPLRWDLVHRLKAERPALRIELNGGLEELAPCREQLAWVDGVMVGRAAYAHPLRWAGVDRQIFGDGDAGEARASTVLRGVLPHAERWCASGGRLWPIARHLVQVVEGVSGARHWRGWLTREAGLAGAGPAVLEEAARQLEERGL</sequence>
<dbReference type="Pfam" id="PF01207">
    <property type="entry name" value="Dus"/>
    <property type="match status" value="1"/>
</dbReference>
<feature type="site" description="Interacts with tRNA; defines subfamily-specific binding signature" evidence="9">
    <location>
        <position position="311"/>
    </location>
</feature>
<evidence type="ECO:0000256" key="1">
    <source>
        <dbReference type="ARBA" id="ARBA00001917"/>
    </source>
</evidence>
<feature type="site" description="Interacts with tRNA" evidence="9">
    <location>
        <position position="194"/>
    </location>
</feature>
<dbReference type="GO" id="GO:0102266">
    <property type="term" value="F:tRNA-dihydrouridine20a synthase activity"/>
    <property type="evidence" value="ECO:0007669"/>
    <property type="project" value="RHEA"/>
</dbReference>
<evidence type="ECO:0000256" key="2">
    <source>
        <dbReference type="ARBA" id="ARBA00022555"/>
    </source>
</evidence>
<evidence type="ECO:0000256" key="8">
    <source>
        <dbReference type="ARBA" id="ARBA00023002"/>
    </source>
</evidence>
<feature type="binding site" evidence="9 12">
    <location>
        <position position="147"/>
    </location>
    <ligand>
        <name>FMN</name>
        <dbReference type="ChEBI" id="CHEBI:58210"/>
    </ligand>
</feature>
<gene>
    <name evidence="14" type="ordered locus">Cyagr_2344</name>
</gene>
<dbReference type="InterPro" id="IPR035587">
    <property type="entry name" value="DUS-like_FMN-bd"/>
</dbReference>
<evidence type="ECO:0000256" key="6">
    <source>
        <dbReference type="ARBA" id="ARBA00022857"/>
    </source>
</evidence>
<comment type="catalytic activity">
    <reaction evidence="9">
        <text>5,6-dihydrouridine(20a) in tRNA + NAD(+) = uridine(20a) in tRNA + NADH + H(+)</text>
        <dbReference type="Rhea" id="RHEA:53348"/>
        <dbReference type="Rhea" id="RHEA-COMP:13535"/>
        <dbReference type="Rhea" id="RHEA-COMP:13536"/>
        <dbReference type="ChEBI" id="CHEBI:15378"/>
        <dbReference type="ChEBI" id="CHEBI:57540"/>
        <dbReference type="ChEBI" id="CHEBI:57945"/>
        <dbReference type="ChEBI" id="CHEBI:65315"/>
        <dbReference type="ChEBI" id="CHEBI:74443"/>
    </reaction>
</comment>
<comment type="function">
    <text evidence="9">Catalyzes the synthesis of 5,6-dihydrouridine (D), a modified base found in the D-loop of most tRNAs, via the reduction of the C5-C6 double bond in target uridines. Specifically modifies U20 and U20a in tRNAs.</text>
</comment>
<keyword evidence="12" id="KW-0547">Nucleotide-binding</keyword>
<dbReference type="PATRIC" id="fig|292564.3.peg.2227"/>
<keyword evidence="2 9" id="KW-0820">tRNA-binding</keyword>
<evidence type="ECO:0000313" key="15">
    <source>
        <dbReference type="Proteomes" id="UP000010388"/>
    </source>
</evidence>
<dbReference type="Gene3D" id="1.20.120.1460">
    <property type="match status" value="1"/>
</dbReference>
<feature type="active site" description="Proton donor" evidence="9 11">
    <location>
        <position position="108"/>
    </location>
</feature>
<keyword evidence="4 9" id="KW-0288">FMN</keyword>
<dbReference type="HAMAP" id="MF_02041">
    <property type="entry name" value="DusA_subfam"/>
    <property type="match status" value="1"/>
</dbReference>
<dbReference type="CDD" id="cd02801">
    <property type="entry name" value="DUS_like_FMN"/>
    <property type="match status" value="1"/>
</dbReference>
<dbReference type="PROSITE" id="PS01136">
    <property type="entry name" value="UPF0034"/>
    <property type="match status" value="1"/>
</dbReference>
<comment type="catalytic activity">
    <reaction evidence="9">
        <text>5,6-dihydrouridine(20a) in tRNA + NADP(+) = uridine(20a) in tRNA + NADPH + H(+)</text>
        <dbReference type="Rhea" id="RHEA:53344"/>
        <dbReference type="Rhea" id="RHEA-COMP:13535"/>
        <dbReference type="Rhea" id="RHEA-COMP:13536"/>
        <dbReference type="ChEBI" id="CHEBI:15378"/>
        <dbReference type="ChEBI" id="CHEBI:57783"/>
        <dbReference type="ChEBI" id="CHEBI:58349"/>
        <dbReference type="ChEBI" id="CHEBI:65315"/>
        <dbReference type="ChEBI" id="CHEBI:74443"/>
    </reaction>
</comment>
<dbReference type="Proteomes" id="UP000010388">
    <property type="component" value="Chromosome"/>
</dbReference>
<dbReference type="InterPro" id="IPR001269">
    <property type="entry name" value="DUS_fam"/>
</dbReference>
<comment type="similarity">
    <text evidence="10">Belongs to the dus family.</text>
</comment>
<feature type="site" description="Interacts with tRNA; defines subfamily-specific binding signature" evidence="9">
    <location>
        <position position="308"/>
    </location>
</feature>
<dbReference type="OrthoDB" id="9764501at2"/>
<dbReference type="PANTHER" id="PTHR42907:SF1">
    <property type="entry name" value="FMN-LINKED OXIDOREDUCTASES SUPERFAMILY PROTEIN"/>
    <property type="match status" value="1"/>
</dbReference>
<feature type="binding site" evidence="9 12">
    <location>
        <position position="78"/>
    </location>
    <ligand>
        <name>FMN</name>
        <dbReference type="ChEBI" id="CHEBI:58210"/>
    </ligand>
</feature>
<protein>
    <recommendedName>
        <fullName evidence="9">tRNA-dihydrouridine(20/20a) synthase</fullName>
        <ecNumber evidence="9">1.3.1.91</ecNumber>
    </recommendedName>
    <alternativeName>
        <fullName evidence="9">DusA-like U20-specific dihydrouridine synthase</fullName>
        <shortName evidence="9">U20-specific Dus</shortName>
    </alternativeName>
</protein>
<keyword evidence="5 9" id="KW-0819">tRNA processing</keyword>
<dbReference type="RefSeq" id="WP_015109891.1">
    <property type="nucleotide sequence ID" value="NC_019675.1"/>
</dbReference>
<keyword evidence="8 9" id="KW-0560">Oxidoreductase</keyword>
<evidence type="ECO:0000259" key="13">
    <source>
        <dbReference type="Pfam" id="PF01207"/>
    </source>
</evidence>
<evidence type="ECO:0000256" key="10">
    <source>
        <dbReference type="PIRNR" id="PIRNR006621"/>
    </source>
</evidence>
<dbReference type="GO" id="GO:0010181">
    <property type="term" value="F:FMN binding"/>
    <property type="evidence" value="ECO:0007669"/>
    <property type="project" value="UniProtKB-UniRule"/>
</dbReference>
<dbReference type="KEGG" id="cgc:Cyagr_2344"/>
<dbReference type="PANTHER" id="PTHR42907">
    <property type="entry name" value="FMN-LINKED OXIDOREDUCTASES SUPERFAMILY PROTEIN"/>
    <property type="match status" value="1"/>
</dbReference>
<dbReference type="STRING" id="292564.Cyagr_2344"/>
<dbReference type="GO" id="GO:0102264">
    <property type="term" value="F:tRNA-dihydrouridine20 synthase activity"/>
    <property type="evidence" value="ECO:0007669"/>
    <property type="project" value="UniProtKB-EC"/>
</dbReference>
<dbReference type="AlphaFoldDB" id="K9P9Q8"/>
<feature type="binding site" evidence="9 12">
    <location>
        <begin position="219"/>
        <end position="221"/>
    </location>
    <ligand>
        <name>FMN</name>
        <dbReference type="ChEBI" id="CHEBI:58210"/>
    </ligand>
</feature>
<proteinExistence type="inferred from homology"/>
<dbReference type="EMBL" id="CP003495">
    <property type="protein sequence ID" value="AFY29451.1"/>
    <property type="molecule type" value="Genomic_DNA"/>
</dbReference>
<dbReference type="NCBIfam" id="NF008774">
    <property type="entry name" value="PRK11815.1"/>
    <property type="match status" value="1"/>
</dbReference>
<evidence type="ECO:0000313" key="14">
    <source>
        <dbReference type="EMBL" id="AFY29451.1"/>
    </source>
</evidence>
<evidence type="ECO:0000256" key="5">
    <source>
        <dbReference type="ARBA" id="ARBA00022694"/>
    </source>
</evidence>
<evidence type="ECO:0000256" key="3">
    <source>
        <dbReference type="ARBA" id="ARBA00022630"/>
    </source>
</evidence>
<dbReference type="InterPro" id="IPR013785">
    <property type="entry name" value="Aldolase_TIM"/>
</dbReference>
<dbReference type="Gene3D" id="3.20.20.70">
    <property type="entry name" value="Aldolase class I"/>
    <property type="match status" value="1"/>
</dbReference>
<feature type="binding site" evidence="9 12">
    <location>
        <begin position="241"/>
        <end position="242"/>
    </location>
    <ligand>
        <name>FMN</name>
        <dbReference type="ChEBI" id="CHEBI:58210"/>
    </ligand>
</feature>
<feature type="binding site" evidence="9 12">
    <location>
        <position position="179"/>
    </location>
    <ligand>
        <name>FMN</name>
        <dbReference type="ChEBI" id="CHEBI:58210"/>
    </ligand>
</feature>
<dbReference type="PIRSF" id="PIRSF006621">
    <property type="entry name" value="Dus"/>
    <property type="match status" value="1"/>
</dbReference>
<evidence type="ECO:0000256" key="12">
    <source>
        <dbReference type="PIRSR" id="PIRSR006621-2"/>
    </source>
</evidence>
<evidence type="ECO:0000256" key="4">
    <source>
        <dbReference type="ARBA" id="ARBA00022643"/>
    </source>
</evidence>
<dbReference type="HOGENOM" id="CLU_013299_2_1_3"/>
<dbReference type="eggNOG" id="COG0042">
    <property type="taxonomic scope" value="Bacteria"/>
</dbReference>